<evidence type="ECO:0000256" key="7">
    <source>
        <dbReference type="SAM" id="Coils"/>
    </source>
</evidence>
<evidence type="ECO:0000256" key="8">
    <source>
        <dbReference type="SAM" id="MobiDB-lite"/>
    </source>
</evidence>
<dbReference type="InterPro" id="IPR004358">
    <property type="entry name" value="Sig_transdc_His_kin-like_C"/>
</dbReference>
<evidence type="ECO:0000313" key="13">
    <source>
        <dbReference type="Proteomes" id="UP001360560"/>
    </source>
</evidence>
<dbReference type="Pfam" id="PF02518">
    <property type="entry name" value="HATPase_c"/>
    <property type="match status" value="1"/>
</dbReference>
<dbReference type="RefSeq" id="XP_064850503.1">
    <property type="nucleotide sequence ID" value="XM_064994431.1"/>
</dbReference>
<feature type="compositionally biased region" description="Basic and acidic residues" evidence="8">
    <location>
        <begin position="645"/>
        <end position="666"/>
    </location>
</feature>
<dbReference type="SUPFAM" id="SSF55874">
    <property type="entry name" value="ATPase domain of HSP90 chaperone/DNA topoisomerase II/histidine kinase"/>
    <property type="match status" value="1"/>
</dbReference>
<feature type="compositionally biased region" description="Polar residues" evidence="8">
    <location>
        <begin position="1440"/>
        <end position="1451"/>
    </location>
</feature>
<evidence type="ECO:0000256" key="9">
    <source>
        <dbReference type="SAM" id="Phobius"/>
    </source>
</evidence>
<comment type="catalytic activity">
    <reaction evidence="1">
        <text>ATP + protein L-histidine = ADP + protein N-phospho-L-histidine.</text>
        <dbReference type="EC" id="2.7.13.3"/>
    </reaction>
</comment>
<feature type="compositionally biased region" description="Basic and acidic residues" evidence="8">
    <location>
        <begin position="1480"/>
        <end position="1489"/>
    </location>
</feature>
<feature type="compositionally biased region" description="Low complexity" evidence="8">
    <location>
        <begin position="672"/>
        <end position="681"/>
    </location>
</feature>
<feature type="region of interest" description="Disordered" evidence="8">
    <location>
        <begin position="1440"/>
        <end position="1489"/>
    </location>
</feature>
<evidence type="ECO:0000256" key="5">
    <source>
        <dbReference type="ARBA" id="ARBA00022777"/>
    </source>
</evidence>
<gene>
    <name evidence="12" type="ORF">DASC09_008280</name>
</gene>
<dbReference type="InterPro" id="IPR036097">
    <property type="entry name" value="HisK_dim/P_sf"/>
</dbReference>
<feature type="compositionally biased region" description="Low complexity" evidence="8">
    <location>
        <begin position="342"/>
        <end position="375"/>
    </location>
</feature>
<comment type="caution">
    <text evidence="12">The sequence shown here is derived from an EMBL/GenBank/DDBJ whole genome shotgun (WGS) entry which is preliminary data.</text>
</comment>
<evidence type="ECO:0000256" key="3">
    <source>
        <dbReference type="ARBA" id="ARBA00022553"/>
    </source>
</evidence>
<dbReference type="Gene3D" id="1.10.287.130">
    <property type="match status" value="1"/>
</dbReference>
<feature type="compositionally biased region" description="Low complexity" evidence="8">
    <location>
        <begin position="1115"/>
        <end position="1126"/>
    </location>
</feature>
<feature type="region of interest" description="Disordered" evidence="8">
    <location>
        <begin position="574"/>
        <end position="593"/>
    </location>
</feature>
<dbReference type="InterPro" id="IPR036890">
    <property type="entry name" value="HATPase_C_sf"/>
</dbReference>
<feature type="region of interest" description="Disordered" evidence="8">
    <location>
        <begin position="329"/>
        <end position="375"/>
    </location>
</feature>
<organism evidence="12 13">
    <name type="scientific">Saccharomycopsis crataegensis</name>
    <dbReference type="NCBI Taxonomy" id="43959"/>
    <lineage>
        <taxon>Eukaryota</taxon>
        <taxon>Fungi</taxon>
        <taxon>Dikarya</taxon>
        <taxon>Ascomycota</taxon>
        <taxon>Saccharomycotina</taxon>
        <taxon>Saccharomycetes</taxon>
        <taxon>Saccharomycopsidaceae</taxon>
        <taxon>Saccharomycopsis</taxon>
    </lineage>
</organism>
<dbReference type="EMBL" id="BTFZ01000001">
    <property type="protein sequence ID" value="GMM33503.1"/>
    <property type="molecule type" value="Genomic_DNA"/>
</dbReference>
<dbReference type="GeneID" id="90071482"/>
<evidence type="ECO:0000313" key="12">
    <source>
        <dbReference type="EMBL" id="GMM33503.1"/>
    </source>
</evidence>
<dbReference type="InterPro" id="IPR005467">
    <property type="entry name" value="His_kinase_dom"/>
</dbReference>
<dbReference type="CDD" id="cd17546">
    <property type="entry name" value="REC_hyHK_CKI1_RcsC-like"/>
    <property type="match status" value="1"/>
</dbReference>
<dbReference type="GO" id="GO:0000155">
    <property type="term" value="F:phosphorelay sensor kinase activity"/>
    <property type="evidence" value="ECO:0007669"/>
    <property type="project" value="InterPro"/>
</dbReference>
<dbReference type="PANTHER" id="PTHR43047:SF72">
    <property type="entry name" value="OSMOSENSING HISTIDINE PROTEIN KINASE SLN1"/>
    <property type="match status" value="1"/>
</dbReference>
<evidence type="ECO:0000256" key="4">
    <source>
        <dbReference type="ARBA" id="ARBA00022679"/>
    </source>
</evidence>
<dbReference type="EC" id="2.7.13.3" evidence="2"/>
<dbReference type="SMART" id="SM00388">
    <property type="entry name" value="HisKA"/>
    <property type="match status" value="1"/>
</dbReference>
<dbReference type="SUPFAM" id="SSF52172">
    <property type="entry name" value="CheY-like"/>
    <property type="match status" value="1"/>
</dbReference>
<name>A0AAV5QFJ3_9ASCO</name>
<keyword evidence="13" id="KW-1185">Reference proteome</keyword>
<reference evidence="12 13" key="1">
    <citation type="journal article" date="2023" name="Elife">
        <title>Identification of key yeast species and microbe-microbe interactions impacting larval growth of Drosophila in the wild.</title>
        <authorList>
            <person name="Mure A."/>
            <person name="Sugiura Y."/>
            <person name="Maeda R."/>
            <person name="Honda K."/>
            <person name="Sakurai N."/>
            <person name="Takahashi Y."/>
            <person name="Watada M."/>
            <person name="Katoh T."/>
            <person name="Gotoh A."/>
            <person name="Gotoh Y."/>
            <person name="Taniguchi I."/>
            <person name="Nakamura K."/>
            <person name="Hayashi T."/>
            <person name="Katayama T."/>
            <person name="Uemura T."/>
            <person name="Hattori Y."/>
        </authorList>
    </citation>
    <scope>NUCLEOTIDE SEQUENCE [LARGE SCALE GENOMIC DNA]</scope>
    <source>
        <strain evidence="12 13">SC-9</strain>
    </source>
</reference>
<dbReference type="Pfam" id="PF00512">
    <property type="entry name" value="HisKA"/>
    <property type="match status" value="1"/>
</dbReference>
<dbReference type="InterPro" id="IPR003594">
    <property type="entry name" value="HATPase_dom"/>
</dbReference>
<dbReference type="InterPro" id="IPR003661">
    <property type="entry name" value="HisK_dim/P_dom"/>
</dbReference>
<feature type="modified residue" description="4-aspartylphosphate" evidence="6">
    <location>
        <position position="1595"/>
    </location>
</feature>
<proteinExistence type="predicted"/>
<feature type="region of interest" description="Disordered" evidence="8">
    <location>
        <begin position="1109"/>
        <end position="1135"/>
    </location>
</feature>
<feature type="compositionally biased region" description="Low complexity" evidence="8">
    <location>
        <begin position="1368"/>
        <end position="1382"/>
    </location>
</feature>
<evidence type="ECO:0000259" key="11">
    <source>
        <dbReference type="PROSITE" id="PS50110"/>
    </source>
</evidence>
<dbReference type="PANTHER" id="PTHR43047">
    <property type="entry name" value="TWO-COMPONENT HISTIDINE PROTEIN KINASE"/>
    <property type="match status" value="1"/>
</dbReference>
<dbReference type="InterPro" id="IPR011006">
    <property type="entry name" value="CheY-like_superfamily"/>
</dbReference>
<dbReference type="PROSITE" id="PS50110">
    <property type="entry name" value="RESPONSE_REGULATORY"/>
    <property type="match status" value="1"/>
</dbReference>
<dbReference type="SMART" id="SM00387">
    <property type="entry name" value="HATPase_c"/>
    <property type="match status" value="1"/>
</dbReference>
<feature type="coiled-coil region" evidence="7">
    <location>
        <begin position="825"/>
        <end position="852"/>
    </location>
</feature>
<keyword evidence="3 6" id="KW-0597">Phosphoprotein</keyword>
<feature type="region of interest" description="Disordered" evidence="8">
    <location>
        <begin position="153"/>
        <end position="183"/>
    </location>
</feature>
<keyword evidence="4" id="KW-0808">Transferase</keyword>
<keyword evidence="9" id="KW-1133">Transmembrane helix</keyword>
<feature type="region of interest" description="Disordered" evidence="8">
    <location>
        <begin position="644"/>
        <end position="700"/>
    </location>
</feature>
<dbReference type="GO" id="GO:0006950">
    <property type="term" value="P:response to stress"/>
    <property type="evidence" value="ECO:0007669"/>
    <property type="project" value="UniProtKB-ARBA"/>
</dbReference>
<dbReference type="PRINTS" id="PR00344">
    <property type="entry name" value="BCTRLSENSOR"/>
</dbReference>
<evidence type="ECO:0000256" key="1">
    <source>
        <dbReference type="ARBA" id="ARBA00000085"/>
    </source>
</evidence>
<dbReference type="SUPFAM" id="SSF47384">
    <property type="entry name" value="Homodimeric domain of signal transducing histidine kinase"/>
    <property type="match status" value="1"/>
</dbReference>
<dbReference type="CDD" id="cd00082">
    <property type="entry name" value="HisKA"/>
    <property type="match status" value="1"/>
</dbReference>
<sequence>MRLPKYLRVSIRSQLIGLVSFVATFSLAFMAIITGVYFSRNFLSLRSERLSVIAKLKASQVEQNLQSNYYQLYWVSTRDTVQKYVASLSDFGETTNSTSDIAELSEGALDYLQKFIDSSDTYIQARLYDLMLEEVGSVSNNASSYASEVITPTISSSSSSSPRHTKSSSSSSSSPAATLTSQSPYSNNTNYTVSIVGSYSQASLDELYILNPNVTSLPTNIIKSGVISGPVMDSQSKRFVMSLTLPVYPNSSVSSTSSLIAGYITIIYSAEALRSVIYDNSAVDNGRILLLQGGYNSSLVNEGYPANSNSSTSKNVQIQKAVKASNLKSSSLVRRANPNDGTTRIVTTPTSSTRGSSTTSRVSTTSSFSSSSSSSSTYSSIIAAATTIVIGNSTITLSNASLSTNTSSSSSSSNCSSSECSSLPKSIVTDYYSSENINYIKYVFPPMSTFSEYVLGVYFRITEFPVILTCLVDADEGTKRKTNTPDGKNMAVGYSKIDSNLVDWAVFVEQESSVFMEPSDKLTKIIVGTAIGLWILMCIITFPISHFAVRPITRLKETSEVFSLRSGENVKNAMFNGKPEDGSNGSATGNGYNHKDHSTGKFFRSSTLTKYLALGNILHRRIKKRRGQSDSNEKLFDRFSGTEIKSNDNKVSHSKAPDHIVNHNDNESMDVTNTSNTDSNTKYPSQSSANEQNGVSSDNSHSLTLIKSLPYSNKQLGVSRKDLDDTQKPPNEDYHYIKDNTPEDPAVLGSNLFSLKFLNQNKSFTSFFNRKQTGLAVNAINGKEFKVDTKERSVFNPKRYIFVKDELTELSQTFDNMSYLIRRQYSDLEDKVLERTRELEKAKVEAERANESKTVFIANISHELRTPLNGILGMCAIAKEDLKQLQENFMDSLEYQGRICKGKNCEQIGCENSEFSLTDSKNTIVNVIESLSLIYKSGDLLSHMLNELLTFSKNNLNRTRLEFKKFMLLDVMKQIKSIFLKNANDSRVNFSLTFNGPDENNVNSIRFDEFKPIFTSEEIDAIKSKYVEGSDEFYKQRNKIIVTRMRNFILLGDDNRISQVLMNLVSNSLKFTPVNGEVKLELRLVGQWDEDKSKSCNYEEVHIRQVNDFDDTDYSENSSNRNSSQSMKRKNGSTNVSVNGSVHSFIENFQENLEEKRLAGLPISTAASNFITKSRKHPIYWVFEFVVSDTGPGISPELQTQVFEPFVQGDQTLSRSYGGTGLGLSICKQLAGLMHGKITLKSEMGKGSKFTFRVPIKQTNEIFWVDKKDQAIIFDDEFNINNNLTKHFTCDPLAENIINSTAKDHSNHVSSTIVSNDVDTVNSLDENNTNFKLLLPELKVGESVIDGENKNRHSRRLSVSSAVSIKRSGSIKSKAKSGSTASESERGMLEKPAFVTSSSTGTAQSYNGFRNGGTSPASSNNISNPFNFVNSPSYINKSKGVTSEIPLSNNRGTDKDENKTNKLRRTNSYGPYDEFLGTSRGEHDDMGSHREDLKASSASFFSQTTPPVSGTTHRIGSGKLLGERFPLKILAAEDNLVNQKVVQRLLSLEGFNNVSLACDGGEAIEFVKQSLAEYEMKSLNNQDTSSTIYDMIFMDIQMPRVDGLAATKYIREELNFRGPIIALTALTDDSNVKHCLEQGMDSFLAKPIRRSLLKKLILQHLRSINGDIIDAVLTPNEEKEVN</sequence>
<dbReference type="Gene3D" id="3.40.50.2300">
    <property type="match status" value="1"/>
</dbReference>
<feature type="region of interest" description="Disordered" evidence="8">
    <location>
        <begin position="1368"/>
        <end position="1388"/>
    </location>
</feature>
<dbReference type="InterPro" id="IPR001789">
    <property type="entry name" value="Sig_transdc_resp-reg_receiver"/>
</dbReference>
<keyword evidence="5 12" id="KW-0418">Kinase</keyword>
<keyword evidence="9" id="KW-0472">Membrane</keyword>
<dbReference type="Pfam" id="PF00072">
    <property type="entry name" value="Response_reg"/>
    <property type="match status" value="1"/>
</dbReference>
<accession>A0AAV5QFJ3</accession>
<feature type="domain" description="Response regulatory" evidence="11">
    <location>
        <begin position="1528"/>
        <end position="1661"/>
    </location>
</feature>
<dbReference type="PROSITE" id="PS50109">
    <property type="entry name" value="HIS_KIN"/>
    <property type="match status" value="1"/>
</dbReference>
<evidence type="ECO:0000259" key="10">
    <source>
        <dbReference type="PROSITE" id="PS50109"/>
    </source>
</evidence>
<dbReference type="SMART" id="SM00448">
    <property type="entry name" value="REC"/>
    <property type="match status" value="1"/>
</dbReference>
<keyword evidence="9" id="KW-0812">Transmembrane</keyword>
<feature type="compositionally biased region" description="Polar residues" evidence="8">
    <location>
        <begin position="682"/>
        <end position="700"/>
    </location>
</feature>
<protein>
    <recommendedName>
        <fullName evidence="2">histidine kinase</fullName>
        <ecNumber evidence="2">2.7.13.3</ecNumber>
    </recommendedName>
</protein>
<feature type="transmembrane region" description="Helical" evidence="9">
    <location>
        <begin position="15"/>
        <end position="39"/>
    </location>
</feature>
<dbReference type="GO" id="GO:0009927">
    <property type="term" value="F:histidine phosphotransfer kinase activity"/>
    <property type="evidence" value="ECO:0007669"/>
    <property type="project" value="TreeGrafter"/>
</dbReference>
<evidence type="ECO:0000256" key="6">
    <source>
        <dbReference type="PROSITE-ProRule" id="PRU00169"/>
    </source>
</evidence>
<evidence type="ECO:0000256" key="2">
    <source>
        <dbReference type="ARBA" id="ARBA00012438"/>
    </source>
</evidence>
<keyword evidence="7" id="KW-0175">Coiled coil</keyword>
<feature type="transmembrane region" description="Helical" evidence="9">
    <location>
        <begin position="525"/>
        <end position="549"/>
    </location>
</feature>
<feature type="domain" description="Histidine kinase" evidence="10">
    <location>
        <begin position="859"/>
        <end position="1258"/>
    </location>
</feature>
<dbReference type="GO" id="GO:0005886">
    <property type="term" value="C:plasma membrane"/>
    <property type="evidence" value="ECO:0007669"/>
    <property type="project" value="TreeGrafter"/>
</dbReference>
<dbReference type="Gene3D" id="3.30.565.10">
    <property type="entry name" value="Histidine kinase-like ATPase, C-terminal domain"/>
    <property type="match status" value="1"/>
</dbReference>
<dbReference type="Proteomes" id="UP001360560">
    <property type="component" value="Unassembled WGS sequence"/>
</dbReference>